<feature type="binding site" evidence="10">
    <location>
        <position position="127"/>
    </location>
    <ligand>
        <name>Mn(2+)</name>
        <dbReference type="ChEBI" id="CHEBI:29035"/>
        <label>1</label>
    </ligand>
</feature>
<dbReference type="InterPro" id="IPR020855">
    <property type="entry name" value="Ureohydrolase_Mn_BS"/>
</dbReference>
<dbReference type="InterPro" id="IPR014033">
    <property type="entry name" value="Arginase"/>
</dbReference>
<proteinExistence type="inferred from homology"/>
<dbReference type="PRINTS" id="PR00116">
    <property type="entry name" value="ARGINASE"/>
</dbReference>
<dbReference type="GO" id="GO:0000050">
    <property type="term" value="P:urea cycle"/>
    <property type="evidence" value="ECO:0007669"/>
    <property type="project" value="UniProtKB-UniPathway"/>
</dbReference>
<dbReference type="EC" id="3.5.3.1" evidence="2 9"/>
<dbReference type="InterPro" id="IPR006035">
    <property type="entry name" value="Ureohydrolase"/>
</dbReference>
<dbReference type="PANTHER" id="PTHR43782:SF3">
    <property type="entry name" value="ARGINASE"/>
    <property type="match status" value="1"/>
</dbReference>
<comment type="catalytic activity">
    <reaction evidence="8 13">
        <text>L-arginine + H2O = urea + L-ornithine</text>
        <dbReference type="Rhea" id="RHEA:20569"/>
        <dbReference type="ChEBI" id="CHEBI:15377"/>
        <dbReference type="ChEBI" id="CHEBI:16199"/>
        <dbReference type="ChEBI" id="CHEBI:32682"/>
        <dbReference type="ChEBI" id="CHEBI:46911"/>
        <dbReference type="EC" id="3.5.3.1"/>
    </reaction>
</comment>
<comment type="pathway">
    <text evidence="1">Nitrogen metabolism; urea cycle; L-ornithine and urea from L-arginine: step 1/1.</text>
</comment>
<evidence type="ECO:0000256" key="7">
    <source>
        <dbReference type="ARBA" id="ARBA00023211"/>
    </source>
</evidence>
<evidence type="ECO:0000256" key="4">
    <source>
        <dbReference type="ARBA" id="ARBA00022503"/>
    </source>
</evidence>
<feature type="binding site" evidence="10">
    <location>
        <position position="229"/>
    </location>
    <ligand>
        <name>Mn(2+)</name>
        <dbReference type="ChEBI" id="CHEBI:29035"/>
        <label>1</label>
    </ligand>
</feature>
<keyword evidence="7 10" id="KW-0464">Manganese</keyword>
<dbReference type="PANTHER" id="PTHR43782">
    <property type="entry name" value="ARGINASE"/>
    <property type="match status" value="1"/>
</dbReference>
<evidence type="ECO:0000256" key="10">
    <source>
        <dbReference type="PIRSR" id="PIRSR036979-1"/>
    </source>
</evidence>
<dbReference type="GO" id="GO:0004053">
    <property type="term" value="F:arginase activity"/>
    <property type="evidence" value="ECO:0007669"/>
    <property type="project" value="UniProtKB-UniRule"/>
</dbReference>
<evidence type="ECO:0000256" key="12">
    <source>
        <dbReference type="RuleBase" id="RU003684"/>
    </source>
</evidence>
<evidence type="ECO:0000256" key="3">
    <source>
        <dbReference type="ARBA" id="ARBA00018123"/>
    </source>
</evidence>
<dbReference type="Proteomes" id="UP000244911">
    <property type="component" value="Unassembled WGS sequence"/>
</dbReference>
<name>A0A2R8AH98_9RHOB</name>
<dbReference type="AlphaFoldDB" id="A0A2R8AH98"/>
<reference evidence="14 15" key="1">
    <citation type="submission" date="2018-03" db="EMBL/GenBank/DDBJ databases">
        <authorList>
            <person name="Keele B.F."/>
        </authorList>
    </citation>
    <scope>NUCLEOTIDE SEQUENCE [LARGE SCALE GENOMIC DNA]</scope>
    <source>
        <strain evidence="14 15">CECT 8811</strain>
    </source>
</reference>
<dbReference type="RefSeq" id="WP_108855513.1">
    <property type="nucleotide sequence ID" value="NZ_OMOI01000001.1"/>
</dbReference>
<dbReference type="CDD" id="cd09989">
    <property type="entry name" value="Arginase"/>
    <property type="match status" value="1"/>
</dbReference>
<evidence type="ECO:0000256" key="11">
    <source>
        <dbReference type="PROSITE-ProRule" id="PRU00742"/>
    </source>
</evidence>
<dbReference type="GO" id="GO:0006525">
    <property type="term" value="P:arginine metabolic process"/>
    <property type="evidence" value="ECO:0007669"/>
    <property type="project" value="UniProtKB-KW"/>
</dbReference>
<dbReference type="OrthoDB" id="9788689at2"/>
<comment type="cofactor">
    <cofactor evidence="10 13">
        <name>Mn(2+)</name>
        <dbReference type="ChEBI" id="CHEBI:29035"/>
    </cofactor>
    <text evidence="10 13">Binds 2 manganese ions per subunit.</text>
</comment>
<dbReference type="GO" id="GO:0030145">
    <property type="term" value="F:manganese ion binding"/>
    <property type="evidence" value="ECO:0007669"/>
    <property type="project" value="TreeGrafter"/>
</dbReference>
<keyword evidence="5 10" id="KW-0479">Metal-binding</keyword>
<dbReference type="GO" id="GO:0005737">
    <property type="term" value="C:cytoplasm"/>
    <property type="evidence" value="ECO:0007669"/>
    <property type="project" value="TreeGrafter"/>
</dbReference>
<keyword evidence="4 13" id="KW-0056">Arginine metabolism</keyword>
<feature type="binding site" evidence="10">
    <location>
        <position position="98"/>
    </location>
    <ligand>
        <name>Mn(2+)</name>
        <dbReference type="ChEBI" id="CHEBI:29035"/>
        <label>1</label>
    </ligand>
</feature>
<feature type="binding site" evidence="10">
    <location>
        <position position="231"/>
    </location>
    <ligand>
        <name>Mn(2+)</name>
        <dbReference type="ChEBI" id="CHEBI:29035"/>
        <label>1</label>
    </ligand>
</feature>
<evidence type="ECO:0000256" key="2">
    <source>
        <dbReference type="ARBA" id="ARBA00012168"/>
    </source>
</evidence>
<evidence type="ECO:0000256" key="13">
    <source>
        <dbReference type="RuleBase" id="RU361159"/>
    </source>
</evidence>
<dbReference type="EMBL" id="OMOI01000001">
    <property type="protein sequence ID" value="SPF75410.1"/>
    <property type="molecule type" value="Genomic_DNA"/>
</dbReference>
<feature type="binding site" evidence="10">
    <location>
        <position position="125"/>
    </location>
    <ligand>
        <name>Mn(2+)</name>
        <dbReference type="ChEBI" id="CHEBI:29035"/>
        <label>1</label>
    </ligand>
</feature>
<dbReference type="Gene3D" id="3.40.800.10">
    <property type="entry name" value="Ureohydrolase domain"/>
    <property type="match status" value="1"/>
</dbReference>
<dbReference type="NCBIfam" id="TIGR01229">
    <property type="entry name" value="rocF_arginase"/>
    <property type="match status" value="1"/>
</dbReference>
<accession>A0A2R8AH98</accession>
<dbReference type="InterPro" id="IPR023696">
    <property type="entry name" value="Ureohydrolase_dom_sf"/>
</dbReference>
<dbReference type="FunFam" id="3.40.800.10:FF:000012">
    <property type="entry name" value="Arginase"/>
    <property type="match status" value="1"/>
</dbReference>
<evidence type="ECO:0000313" key="14">
    <source>
        <dbReference type="EMBL" id="SPF75410.1"/>
    </source>
</evidence>
<evidence type="ECO:0000256" key="1">
    <source>
        <dbReference type="ARBA" id="ARBA00005098"/>
    </source>
</evidence>
<gene>
    <name evidence="14" type="primary">arcA</name>
    <name evidence="14" type="ORF">ALP8811_00397</name>
</gene>
<keyword evidence="15" id="KW-1185">Reference proteome</keyword>
<organism evidence="14 15">
    <name type="scientific">Aliiroseovarius pelagivivens</name>
    <dbReference type="NCBI Taxonomy" id="1639690"/>
    <lineage>
        <taxon>Bacteria</taxon>
        <taxon>Pseudomonadati</taxon>
        <taxon>Pseudomonadota</taxon>
        <taxon>Alphaproteobacteria</taxon>
        <taxon>Rhodobacterales</taxon>
        <taxon>Paracoccaceae</taxon>
        <taxon>Aliiroseovarius</taxon>
    </lineage>
</organism>
<dbReference type="PROSITE" id="PS01053">
    <property type="entry name" value="ARGINASE_1"/>
    <property type="match status" value="1"/>
</dbReference>
<sequence>MTNIHLLGVPMEEGAGRRGCIMGPAAYRTAGLAEELAALGHSVTDLGDAQPEATGPIETEYTHLKFLPEVAGWTRSLHAHAHALSQQDVLPIYMGGDHALALGTVTGHVAAAAELGRPQYVLWLDAHSDFNTPASSPSGNIHGMPMAFACGLGGFPDLLGKPLPAKLDPTKLCMIGLRSVDREERDLLQSSGVQAHDMRAIDEHGVARILRPFLDEVAQSNGLLHVSLDVDFIEPDIAPAVGTTVPGGATFREAHLIMEMLHDTGLVTSLDLVELNPFLDERGRTARLMVDLTASLFGRRVLDRFTTSY</sequence>
<dbReference type="UniPathway" id="UPA00158">
    <property type="reaction ID" value="UER00270"/>
</dbReference>
<evidence type="ECO:0000256" key="9">
    <source>
        <dbReference type="NCBIfam" id="TIGR01229"/>
    </source>
</evidence>
<dbReference type="PROSITE" id="PS51409">
    <property type="entry name" value="ARGINASE_2"/>
    <property type="match status" value="1"/>
</dbReference>
<dbReference type="SUPFAM" id="SSF52768">
    <property type="entry name" value="Arginase/deacetylase"/>
    <property type="match status" value="1"/>
</dbReference>
<feature type="binding site" evidence="10">
    <location>
        <position position="129"/>
    </location>
    <ligand>
        <name>Mn(2+)</name>
        <dbReference type="ChEBI" id="CHEBI:29035"/>
        <label>1</label>
    </ligand>
</feature>
<evidence type="ECO:0000256" key="8">
    <source>
        <dbReference type="ARBA" id="ARBA00047391"/>
    </source>
</evidence>
<comment type="similarity">
    <text evidence="11 12">Belongs to the arginase family.</text>
</comment>
<evidence type="ECO:0000256" key="6">
    <source>
        <dbReference type="ARBA" id="ARBA00022801"/>
    </source>
</evidence>
<evidence type="ECO:0000313" key="15">
    <source>
        <dbReference type="Proteomes" id="UP000244911"/>
    </source>
</evidence>
<dbReference type="PIRSF" id="PIRSF036979">
    <property type="entry name" value="Arginase"/>
    <property type="match status" value="1"/>
</dbReference>
<dbReference type="Pfam" id="PF00491">
    <property type="entry name" value="Arginase"/>
    <property type="match status" value="1"/>
</dbReference>
<protein>
    <recommendedName>
        <fullName evidence="3 9">Arginase</fullName>
        <ecNumber evidence="2 9">3.5.3.1</ecNumber>
    </recommendedName>
</protein>
<evidence type="ECO:0000256" key="5">
    <source>
        <dbReference type="ARBA" id="ARBA00022723"/>
    </source>
</evidence>
<keyword evidence="6 12" id="KW-0378">Hydrolase</keyword>